<dbReference type="RefSeq" id="WP_110611519.1">
    <property type="nucleotide sequence ID" value="NZ_PDOD01000005.1"/>
</dbReference>
<name>A0A323THD9_9BACI</name>
<protein>
    <submittedName>
        <fullName evidence="2">Uncharacterized protein</fullName>
    </submittedName>
</protein>
<keyword evidence="3" id="KW-1185">Reference proteome</keyword>
<feature type="transmembrane region" description="Helical" evidence="1">
    <location>
        <begin position="6"/>
        <end position="25"/>
    </location>
</feature>
<organism evidence="2 3">
    <name type="scientific">Salipaludibacillus keqinensis</name>
    <dbReference type="NCBI Taxonomy" id="2045207"/>
    <lineage>
        <taxon>Bacteria</taxon>
        <taxon>Bacillati</taxon>
        <taxon>Bacillota</taxon>
        <taxon>Bacilli</taxon>
        <taxon>Bacillales</taxon>
        <taxon>Bacillaceae</taxon>
    </lineage>
</organism>
<keyword evidence="1" id="KW-0472">Membrane</keyword>
<keyword evidence="1" id="KW-0812">Transmembrane</keyword>
<sequence>MGDLLNAVLFILVLLAIIGSIAAWMNTKQILEELRSIKKELGMKTEKKRGSFIDNDLDSDDNNEHSS</sequence>
<proteinExistence type="predicted"/>
<evidence type="ECO:0000313" key="2">
    <source>
        <dbReference type="EMBL" id="PYZ92023.1"/>
    </source>
</evidence>
<reference evidence="2 3" key="1">
    <citation type="submission" date="2017-10" db="EMBL/GenBank/DDBJ databases">
        <title>Bacillus sp. nov., a halophilic bacterium isolated from a Keqin Lake.</title>
        <authorList>
            <person name="Wang H."/>
        </authorList>
    </citation>
    <scope>NUCLEOTIDE SEQUENCE [LARGE SCALE GENOMIC DNA]</scope>
    <source>
        <strain evidence="2 3">KQ-12</strain>
    </source>
</reference>
<gene>
    <name evidence="2" type="ORF">CR194_17660</name>
</gene>
<evidence type="ECO:0000256" key="1">
    <source>
        <dbReference type="SAM" id="Phobius"/>
    </source>
</evidence>
<dbReference type="EMBL" id="PDOD01000005">
    <property type="protein sequence ID" value="PYZ92023.1"/>
    <property type="molecule type" value="Genomic_DNA"/>
</dbReference>
<accession>A0A323THD9</accession>
<comment type="caution">
    <text evidence="2">The sequence shown here is derived from an EMBL/GenBank/DDBJ whole genome shotgun (WGS) entry which is preliminary data.</text>
</comment>
<keyword evidence="1" id="KW-1133">Transmembrane helix</keyword>
<dbReference type="Proteomes" id="UP000248214">
    <property type="component" value="Unassembled WGS sequence"/>
</dbReference>
<evidence type="ECO:0000313" key="3">
    <source>
        <dbReference type="Proteomes" id="UP000248214"/>
    </source>
</evidence>
<dbReference type="AlphaFoldDB" id="A0A323THD9"/>